<evidence type="ECO:0000256" key="2">
    <source>
        <dbReference type="ARBA" id="ARBA00004514"/>
    </source>
</evidence>
<evidence type="ECO:0000256" key="1">
    <source>
        <dbReference type="ARBA" id="ARBA00004123"/>
    </source>
</evidence>
<proteinExistence type="inferred from homology"/>
<dbReference type="Gene3D" id="2.30.30.100">
    <property type="match status" value="1"/>
</dbReference>
<dbReference type="InterPro" id="IPR027078">
    <property type="entry name" value="snRNP-E"/>
</dbReference>
<dbReference type="InterPro" id="IPR001163">
    <property type="entry name" value="Sm_dom_euk/arc"/>
</dbReference>
<evidence type="ECO:0000256" key="4">
    <source>
        <dbReference type="ARBA" id="ARBA00022490"/>
    </source>
</evidence>
<feature type="compositionally biased region" description="Basic residues" evidence="15">
    <location>
        <begin position="869"/>
        <end position="887"/>
    </location>
</feature>
<dbReference type="Proteomes" id="UP000626109">
    <property type="component" value="Unassembled WGS sequence"/>
</dbReference>
<feature type="domain" description="Sm" evidence="16">
    <location>
        <begin position="191"/>
        <end position="266"/>
    </location>
</feature>
<sequence length="912" mass="101754">MIQARLFHDDNRVVRQMLQECQDSVDCISLEDLSSLGPEELVFLELPEPRKERRRYRCLARASIKQYAAASVQRLGLIDESGATGRIVVPTYLPGVDLEDRDLEFILRALERPASQGDPALLVHVASVSEAPARRILGAHETAVHVYELAEAQWERQLWAIFDEANSYSKSLDRLEAISNKKLQKIMTLPINQIFRYLQNRSRVQVWLHEQSDLRIEGRILGFDEYMNLVIDDAEEIMVKKKTRRAIGRILLKGDNICLMMNTGPRHLQQLRESVVQVIELESSAPATARTQAGPPTLLTSAWKTLNTSPQPKTLNSPNILPGKSTTIGAFFANWNPLPRLNLSEYEYTEQQLQDFEQIALNVNDNISSIIEDYRYSNSAKSFDDSPFRELRQTFTADPNHDSPILPRIRVRPNILVPTTKNLHLEGWNAATSPVSVYSLGPHFRCESLTILGQVLEHLFSPHLRHPFLEWTDYNVRKLRREGWTNQHSSQALHEELSRAAALRKEKDISADASRTEAALQKERVISADVWSKKGSSAEKLLKSELASAWEAHEFRVSEAAAARRAEEQLRQQVAAHVRAVAQLEAHASEARRSELNLRRQLEEAQRATAGGAELLQQVLETQKAELRAGTSEVESLRRSLLDQKSELQAGSHEVDSLRESLESQKAECSAIECLAEAAAAEAQRQEALRSEELHVALRQHETAIMAAAQISIAALQKLRGRFGGAASKVGKTPTLESALDAVTQFVNAQTENSGSDELPRPQESEGKIKAIGDASPAVNMYEADKEEQEEIATEIAEGDMGEVSEEEREYDVAVDEPAAQDTDQDRREKEEASSVEESSGKPVGATPAKIHETKSTELTEMDGIGKVRSSRRSRSRSKTRRKRGGRKVLGGQRKGGGSLGSSTSSVRTESL</sequence>
<feature type="compositionally biased region" description="Basic and acidic residues" evidence="15">
    <location>
        <begin position="758"/>
        <end position="771"/>
    </location>
</feature>
<evidence type="ECO:0000256" key="14">
    <source>
        <dbReference type="SAM" id="Coils"/>
    </source>
</evidence>
<evidence type="ECO:0000256" key="7">
    <source>
        <dbReference type="ARBA" id="ARBA00022884"/>
    </source>
</evidence>
<evidence type="ECO:0000256" key="8">
    <source>
        <dbReference type="ARBA" id="ARBA00023187"/>
    </source>
</evidence>
<comment type="function">
    <text evidence="12">Plays a role in pre-mRNA splicing as a core component of the spliceosomal U1, U2, U4 and U5 small nuclear ribonucleoproteins (snRNPs), the building blocks of the spliceosome.</text>
</comment>
<comment type="caution">
    <text evidence="17">The sequence shown here is derived from an EMBL/GenBank/DDBJ whole genome shotgun (WGS) entry which is preliminary data.</text>
</comment>
<dbReference type="CDD" id="cd01718">
    <property type="entry name" value="Sm_E"/>
    <property type="match status" value="1"/>
</dbReference>
<dbReference type="InterPro" id="IPR047575">
    <property type="entry name" value="Sm"/>
</dbReference>
<dbReference type="AlphaFoldDB" id="A0A813M526"/>
<name>A0A813M526_POLGL</name>
<keyword evidence="4" id="KW-0963">Cytoplasm</keyword>
<dbReference type="SUPFAM" id="SSF50182">
    <property type="entry name" value="Sm-like ribonucleoproteins"/>
    <property type="match status" value="1"/>
</dbReference>
<accession>A0A813M526</accession>
<evidence type="ECO:0000256" key="9">
    <source>
        <dbReference type="ARBA" id="ARBA00023242"/>
    </source>
</evidence>
<keyword evidence="9" id="KW-0539">Nucleus</keyword>
<dbReference type="GO" id="GO:0005681">
    <property type="term" value="C:spliceosomal complex"/>
    <property type="evidence" value="ECO:0007669"/>
    <property type="project" value="UniProtKB-KW"/>
</dbReference>
<keyword evidence="5" id="KW-0507">mRNA processing</keyword>
<keyword evidence="14" id="KW-0175">Coiled coil</keyword>
<dbReference type="InterPro" id="IPR010920">
    <property type="entry name" value="LSM_dom_sf"/>
</dbReference>
<feature type="region of interest" description="Disordered" evidence="15">
    <location>
        <begin position="750"/>
        <end position="773"/>
    </location>
</feature>
<dbReference type="GO" id="GO:0003723">
    <property type="term" value="F:RNA binding"/>
    <property type="evidence" value="ECO:0007669"/>
    <property type="project" value="UniProtKB-KW"/>
</dbReference>
<evidence type="ECO:0000256" key="13">
    <source>
        <dbReference type="ARBA" id="ARBA00071875"/>
    </source>
</evidence>
<feature type="region of interest" description="Disordered" evidence="15">
    <location>
        <begin position="796"/>
        <end position="912"/>
    </location>
</feature>
<dbReference type="SMART" id="SM00651">
    <property type="entry name" value="Sm"/>
    <property type="match status" value="1"/>
</dbReference>
<keyword evidence="10" id="KW-0687">Ribonucleoprotein</keyword>
<evidence type="ECO:0000313" key="18">
    <source>
        <dbReference type="Proteomes" id="UP000626109"/>
    </source>
</evidence>
<feature type="coiled-coil region" evidence="14">
    <location>
        <begin position="567"/>
        <end position="608"/>
    </location>
</feature>
<feature type="compositionally biased region" description="Acidic residues" evidence="15">
    <location>
        <begin position="796"/>
        <end position="815"/>
    </location>
</feature>
<evidence type="ECO:0000313" key="17">
    <source>
        <dbReference type="EMBL" id="CAE8743834.1"/>
    </source>
</evidence>
<evidence type="ECO:0000256" key="10">
    <source>
        <dbReference type="ARBA" id="ARBA00023274"/>
    </source>
</evidence>
<feature type="compositionally biased region" description="Basic and acidic residues" evidence="15">
    <location>
        <begin position="824"/>
        <end position="833"/>
    </location>
</feature>
<keyword evidence="8" id="KW-0508">mRNA splicing</keyword>
<dbReference type="GO" id="GO:0005829">
    <property type="term" value="C:cytosol"/>
    <property type="evidence" value="ECO:0007669"/>
    <property type="project" value="UniProtKB-SubCell"/>
</dbReference>
<dbReference type="PANTHER" id="PTHR11193">
    <property type="entry name" value="SMALL NUCLEAR RIBONUCLEOPROTEIN E"/>
    <property type="match status" value="1"/>
</dbReference>
<comment type="similarity">
    <text evidence="3">Belongs to the snRNP Sm proteins family.</text>
</comment>
<comment type="subcellular location">
    <subcellularLocation>
        <location evidence="2">Cytoplasm</location>
        <location evidence="2">Cytosol</location>
    </subcellularLocation>
    <subcellularLocation>
        <location evidence="1">Nucleus</location>
    </subcellularLocation>
</comment>
<evidence type="ECO:0000256" key="3">
    <source>
        <dbReference type="ARBA" id="ARBA00006850"/>
    </source>
</evidence>
<organism evidence="17 18">
    <name type="scientific">Polarella glacialis</name>
    <name type="common">Dinoflagellate</name>
    <dbReference type="NCBI Taxonomy" id="89957"/>
    <lineage>
        <taxon>Eukaryota</taxon>
        <taxon>Sar</taxon>
        <taxon>Alveolata</taxon>
        <taxon>Dinophyceae</taxon>
        <taxon>Suessiales</taxon>
        <taxon>Suessiaceae</taxon>
        <taxon>Polarella</taxon>
    </lineage>
</organism>
<evidence type="ECO:0000256" key="5">
    <source>
        <dbReference type="ARBA" id="ARBA00022664"/>
    </source>
</evidence>
<evidence type="ECO:0000256" key="11">
    <source>
        <dbReference type="ARBA" id="ARBA00030143"/>
    </source>
</evidence>
<dbReference type="EMBL" id="CAJNNW010037679">
    <property type="protein sequence ID" value="CAE8743834.1"/>
    <property type="molecule type" value="Genomic_DNA"/>
</dbReference>
<keyword evidence="7" id="KW-0694">RNA-binding</keyword>
<keyword evidence="6" id="KW-0747">Spliceosome</keyword>
<evidence type="ECO:0000256" key="15">
    <source>
        <dbReference type="SAM" id="MobiDB-lite"/>
    </source>
</evidence>
<evidence type="ECO:0000259" key="16">
    <source>
        <dbReference type="PROSITE" id="PS52002"/>
    </source>
</evidence>
<dbReference type="FunFam" id="2.30.30.100:FF:000013">
    <property type="entry name" value="Small nuclear ribonucleoprotein E"/>
    <property type="match status" value="1"/>
</dbReference>
<gene>
    <name evidence="17" type="ORF">PGLA2088_LOCUS51597</name>
</gene>
<dbReference type="Pfam" id="PF01423">
    <property type="entry name" value="LSM"/>
    <property type="match status" value="1"/>
</dbReference>
<protein>
    <recommendedName>
        <fullName evidence="13">Probable small nuclear ribonucleoprotein E</fullName>
    </recommendedName>
    <alternativeName>
        <fullName evidence="11">Sm protein E</fullName>
    </alternativeName>
</protein>
<dbReference type="GO" id="GO:0000398">
    <property type="term" value="P:mRNA splicing, via spliceosome"/>
    <property type="evidence" value="ECO:0007669"/>
    <property type="project" value="InterPro"/>
</dbReference>
<evidence type="ECO:0000256" key="6">
    <source>
        <dbReference type="ARBA" id="ARBA00022728"/>
    </source>
</evidence>
<reference evidence="17" key="1">
    <citation type="submission" date="2021-02" db="EMBL/GenBank/DDBJ databases">
        <authorList>
            <person name="Dougan E. K."/>
            <person name="Rhodes N."/>
            <person name="Thang M."/>
            <person name="Chan C."/>
        </authorList>
    </citation>
    <scope>NUCLEOTIDE SEQUENCE</scope>
</reference>
<dbReference type="PROSITE" id="PS52002">
    <property type="entry name" value="SM"/>
    <property type="match status" value="1"/>
</dbReference>
<evidence type="ECO:0000256" key="12">
    <source>
        <dbReference type="ARBA" id="ARBA00058057"/>
    </source>
</evidence>